<dbReference type="PROSITE" id="PS00455">
    <property type="entry name" value="AMP_BINDING"/>
    <property type="match status" value="1"/>
</dbReference>
<evidence type="ECO:0000313" key="4">
    <source>
        <dbReference type="Proteomes" id="UP000093795"/>
    </source>
</evidence>
<organism evidence="3 4">
    <name type="scientific">Mycobacterium asiaticum</name>
    <dbReference type="NCBI Taxonomy" id="1790"/>
    <lineage>
        <taxon>Bacteria</taxon>
        <taxon>Bacillati</taxon>
        <taxon>Actinomycetota</taxon>
        <taxon>Actinomycetes</taxon>
        <taxon>Mycobacteriales</taxon>
        <taxon>Mycobacteriaceae</taxon>
        <taxon>Mycobacterium</taxon>
    </lineage>
</organism>
<dbReference type="Pfam" id="PF13193">
    <property type="entry name" value="AMP-binding_C"/>
    <property type="match status" value="1"/>
</dbReference>
<protein>
    <submittedName>
        <fullName evidence="3">Acyl-CoA synthetase</fullName>
    </submittedName>
</protein>
<dbReference type="GO" id="GO:0016877">
    <property type="term" value="F:ligase activity, forming carbon-sulfur bonds"/>
    <property type="evidence" value="ECO:0007669"/>
    <property type="project" value="UniProtKB-ARBA"/>
</dbReference>
<name>A0A1A3C0A9_MYCAS</name>
<dbReference type="RefSeq" id="WP_065122050.1">
    <property type="nucleotide sequence ID" value="NZ_LZKQ01000210.1"/>
</dbReference>
<dbReference type="NCBIfam" id="NF004838">
    <property type="entry name" value="PRK06188.1"/>
    <property type="match status" value="1"/>
</dbReference>
<dbReference type="Pfam" id="PF00501">
    <property type="entry name" value="AMP-binding"/>
    <property type="match status" value="1"/>
</dbReference>
<dbReference type="Gene3D" id="3.40.50.12780">
    <property type="entry name" value="N-terminal domain of ligase-like"/>
    <property type="match status" value="1"/>
</dbReference>
<dbReference type="EMBL" id="LZKQ01000210">
    <property type="protein sequence ID" value="OBI80554.1"/>
    <property type="molecule type" value="Genomic_DNA"/>
</dbReference>
<dbReference type="Proteomes" id="UP000093795">
    <property type="component" value="Unassembled WGS sequence"/>
</dbReference>
<dbReference type="OrthoDB" id="9803968at2"/>
<feature type="domain" description="AMP-binding enzyme C-terminal" evidence="2">
    <location>
        <begin position="432"/>
        <end position="514"/>
    </location>
</feature>
<evidence type="ECO:0000313" key="3">
    <source>
        <dbReference type="EMBL" id="OBI80554.1"/>
    </source>
</evidence>
<dbReference type="SUPFAM" id="SSF56801">
    <property type="entry name" value="Acetyl-CoA synthetase-like"/>
    <property type="match status" value="1"/>
</dbReference>
<dbReference type="InterPro" id="IPR050237">
    <property type="entry name" value="ATP-dep_AMP-bd_enzyme"/>
</dbReference>
<dbReference type="STRING" id="1790.A5645_20840"/>
<dbReference type="InterPro" id="IPR025110">
    <property type="entry name" value="AMP-bd_C"/>
</dbReference>
<dbReference type="AlphaFoldDB" id="A0A1A3C0A9"/>
<evidence type="ECO:0000259" key="2">
    <source>
        <dbReference type="Pfam" id="PF13193"/>
    </source>
</evidence>
<dbReference type="PANTHER" id="PTHR43767">
    <property type="entry name" value="LONG-CHAIN-FATTY-ACID--COA LIGASE"/>
    <property type="match status" value="1"/>
</dbReference>
<dbReference type="InterPro" id="IPR020845">
    <property type="entry name" value="AMP-binding_CS"/>
</dbReference>
<feature type="domain" description="AMP-dependent synthetase/ligase" evidence="1">
    <location>
        <begin position="20"/>
        <end position="382"/>
    </location>
</feature>
<dbReference type="Gene3D" id="3.30.300.30">
    <property type="match status" value="1"/>
</dbReference>
<dbReference type="PANTHER" id="PTHR43767:SF7">
    <property type="entry name" value="MEDIUM_LONG-CHAIN-FATTY-ACID--COA LIGASE FADD8"/>
    <property type="match status" value="1"/>
</dbReference>
<dbReference type="eggNOG" id="COG0318">
    <property type="taxonomic scope" value="Bacteria"/>
</dbReference>
<accession>A0A1A3C0A9</accession>
<sequence>MSDDLLRNPTHNGHLLAGALKRHKNRPVLFLGDTTLTGGQLAERISQYVQAFEALGAGTGVTVGLLSLNRPEVLMILGASQTQGYRRTALHPLGSLDDHAYVLSDCGASSLIIDPNPMFVERALGLLEKVGSLKQILTIGPVPEALAGAAVDLSAEAAKYDPQPLVVADLPPDHIGGMAYTGGTTGKPKGVMGTTGNIAAMTQIQLAEWEWPEHPRFLMCTPLSHAGAAFFTPTVVKGGEMVVLAKFDPAEVLRVIEEQRITATMLVPSMLYALMDHPDSHTRDLSSLETVYYGASAINPVRLAEAIRRFGPIFAQYYGQSEAPMVITYLAKADHDEKRLTSCGRPTLFARVALLGEDGKPVPQGEPGEICVSGPLLAAGYWNKPEATAETFKDGWLHTGDMAREDEEGFYFIVDRVKDMIVTGGFNVFPREVEDVIAEHPSVAQVCVVGAPDEKWGEAVTAVVVLRADAARDDAAIEAMTAEVQAAVKERKGSVQSPKRVVVVDALPLTGLGKPDKKAVRAQFWEGAGRAVG</sequence>
<dbReference type="InterPro" id="IPR045851">
    <property type="entry name" value="AMP-bd_C_sf"/>
</dbReference>
<gene>
    <name evidence="3" type="ORF">A9X01_25095</name>
</gene>
<comment type="caution">
    <text evidence="3">The sequence shown here is derived from an EMBL/GenBank/DDBJ whole genome shotgun (WGS) entry which is preliminary data.</text>
</comment>
<evidence type="ECO:0000259" key="1">
    <source>
        <dbReference type="Pfam" id="PF00501"/>
    </source>
</evidence>
<dbReference type="InterPro" id="IPR000873">
    <property type="entry name" value="AMP-dep_synth/lig_dom"/>
</dbReference>
<dbReference type="InterPro" id="IPR042099">
    <property type="entry name" value="ANL_N_sf"/>
</dbReference>
<reference evidence="3 4" key="1">
    <citation type="submission" date="2016-06" db="EMBL/GenBank/DDBJ databases">
        <authorList>
            <person name="Kjaerup R.B."/>
            <person name="Dalgaard T.S."/>
            <person name="Juul-Madsen H.R."/>
        </authorList>
    </citation>
    <scope>NUCLEOTIDE SEQUENCE [LARGE SCALE GENOMIC DNA]</scope>
    <source>
        <strain evidence="3 4">1081914.2</strain>
    </source>
</reference>
<proteinExistence type="predicted"/>